<feature type="transmembrane region" description="Helical" evidence="8">
    <location>
        <begin position="2050"/>
        <end position="2069"/>
    </location>
</feature>
<evidence type="ECO:0000256" key="4">
    <source>
        <dbReference type="ARBA" id="ARBA00022679"/>
    </source>
</evidence>
<organism evidence="11 12">
    <name type="scientific">Cladonia borealis</name>
    <dbReference type="NCBI Taxonomy" id="184061"/>
    <lineage>
        <taxon>Eukaryota</taxon>
        <taxon>Fungi</taxon>
        <taxon>Dikarya</taxon>
        <taxon>Ascomycota</taxon>
        <taxon>Pezizomycotina</taxon>
        <taxon>Lecanoromycetes</taxon>
        <taxon>OSLEUM clade</taxon>
        <taxon>Lecanoromycetidae</taxon>
        <taxon>Lecanorales</taxon>
        <taxon>Lecanorineae</taxon>
        <taxon>Cladoniaceae</taxon>
        <taxon>Cladonia</taxon>
    </lineage>
</organism>
<dbReference type="InterPro" id="IPR013534">
    <property type="entry name" value="Starch_synth_cat_dom"/>
</dbReference>
<keyword evidence="12" id="KW-1185">Reference proteome</keyword>
<keyword evidence="3" id="KW-0328">Glycosyltransferase</keyword>
<feature type="transmembrane region" description="Helical" evidence="8">
    <location>
        <begin position="2081"/>
        <end position="2103"/>
    </location>
</feature>
<evidence type="ECO:0000256" key="1">
    <source>
        <dbReference type="ARBA" id="ARBA00006122"/>
    </source>
</evidence>
<feature type="transmembrane region" description="Helical" evidence="8">
    <location>
        <begin position="2161"/>
        <end position="2184"/>
    </location>
</feature>
<feature type="chain" id="PRO_5041382344" description="alpha-1,3-glucan synthase" evidence="9">
    <location>
        <begin position="28"/>
        <end position="2418"/>
    </location>
</feature>
<feature type="compositionally biased region" description="Low complexity" evidence="7">
    <location>
        <begin position="1742"/>
        <end position="1754"/>
    </location>
</feature>
<dbReference type="InterPro" id="IPR058659">
    <property type="entry name" value="Mok11-13/Ags1-like_CBM"/>
</dbReference>
<dbReference type="InterPro" id="IPR058658">
    <property type="entry name" value="Mok11-13/Ags1-like_Ig_2"/>
</dbReference>
<dbReference type="GO" id="GO:0047657">
    <property type="term" value="F:alpha-1,3-glucan synthase activity"/>
    <property type="evidence" value="ECO:0007669"/>
    <property type="project" value="UniProtKB-EC"/>
</dbReference>
<dbReference type="Pfam" id="PF26114">
    <property type="entry name" value="Ig_2_Mok13"/>
    <property type="match status" value="1"/>
</dbReference>
<feature type="signal peptide" evidence="9">
    <location>
        <begin position="1"/>
        <end position="27"/>
    </location>
</feature>
<dbReference type="SUPFAM" id="SSF51445">
    <property type="entry name" value="(Trans)glycosidases"/>
    <property type="match status" value="1"/>
</dbReference>
<keyword evidence="4" id="KW-0808">Transferase</keyword>
<evidence type="ECO:0000256" key="2">
    <source>
        <dbReference type="ARBA" id="ARBA00012688"/>
    </source>
</evidence>
<feature type="compositionally biased region" description="Polar residues" evidence="7">
    <location>
        <begin position="1670"/>
        <end position="1684"/>
    </location>
</feature>
<proteinExistence type="inferred from homology"/>
<evidence type="ECO:0000259" key="10">
    <source>
        <dbReference type="SMART" id="SM00642"/>
    </source>
</evidence>
<dbReference type="InterPro" id="IPR058657">
    <property type="entry name" value="Mok11-13/Ags1-like_Ig"/>
</dbReference>
<feature type="transmembrane region" description="Helical" evidence="8">
    <location>
        <begin position="2390"/>
        <end position="2410"/>
    </location>
</feature>
<feature type="transmembrane region" description="Helical" evidence="8">
    <location>
        <begin position="2272"/>
        <end position="2291"/>
    </location>
</feature>
<feature type="compositionally biased region" description="Basic residues" evidence="7">
    <location>
        <begin position="1729"/>
        <end position="1738"/>
    </location>
</feature>
<dbReference type="GO" id="GO:0070600">
    <property type="term" value="P:fungal-type cell wall (1-&gt;3)-alpha-glucan biosynthetic process"/>
    <property type="evidence" value="ECO:0007669"/>
    <property type="project" value="TreeGrafter"/>
</dbReference>
<feature type="transmembrane region" description="Helical" evidence="8">
    <location>
        <begin position="2026"/>
        <end position="2043"/>
    </location>
</feature>
<dbReference type="PANTHER" id="PTHR47182">
    <property type="entry name" value="CELL WALL ALPHA-1,3-GLUCAN SYNTHASE AGS1-RELATED"/>
    <property type="match status" value="1"/>
</dbReference>
<evidence type="ECO:0000256" key="3">
    <source>
        <dbReference type="ARBA" id="ARBA00022676"/>
    </source>
</evidence>
<dbReference type="PANTHER" id="PTHR47182:SF2">
    <property type="entry name" value="CELL WALL ALPHA-1,3-GLUCAN SYNTHASE AGS1"/>
    <property type="match status" value="1"/>
</dbReference>
<feature type="transmembrane region" description="Helical" evidence="8">
    <location>
        <begin position="2242"/>
        <end position="2265"/>
    </location>
</feature>
<dbReference type="InterPro" id="IPR017853">
    <property type="entry name" value="GH"/>
</dbReference>
<dbReference type="Pfam" id="PF26111">
    <property type="entry name" value="Ig_Mok13"/>
    <property type="match status" value="1"/>
</dbReference>
<dbReference type="InterPro" id="IPR058654">
    <property type="entry name" value="Mok11-14/Ags1-like_TM"/>
</dbReference>
<feature type="transmembrane region" description="Helical" evidence="8">
    <location>
        <begin position="2343"/>
        <end position="2362"/>
    </location>
</feature>
<dbReference type="Proteomes" id="UP001166286">
    <property type="component" value="Unassembled WGS sequence"/>
</dbReference>
<dbReference type="SMART" id="SM00642">
    <property type="entry name" value="Aamy"/>
    <property type="match status" value="1"/>
</dbReference>
<keyword evidence="8" id="KW-0472">Membrane</keyword>
<dbReference type="GO" id="GO:0009277">
    <property type="term" value="C:fungal-type cell wall"/>
    <property type="evidence" value="ECO:0007669"/>
    <property type="project" value="TreeGrafter"/>
</dbReference>
<dbReference type="FunFam" id="3.40.50.2000:FF:000058">
    <property type="entry name" value="Alpha-1,3-glucan synthase Ags1"/>
    <property type="match status" value="1"/>
</dbReference>
<feature type="region of interest" description="Disordered" evidence="7">
    <location>
        <begin position="1654"/>
        <end position="1806"/>
    </location>
</feature>
<dbReference type="Gene3D" id="3.40.50.2000">
    <property type="entry name" value="Glycogen Phosphorylase B"/>
    <property type="match status" value="2"/>
</dbReference>
<comment type="caution">
    <text evidence="11">The sequence shown here is derived from an EMBL/GenBank/DDBJ whole genome shotgun (WGS) entry which is preliminary data.</text>
</comment>
<dbReference type="CDD" id="cd03791">
    <property type="entry name" value="GT5_Glycogen_synthase_DULL1-like"/>
    <property type="match status" value="1"/>
</dbReference>
<reference evidence="11" key="1">
    <citation type="submission" date="2023-03" db="EMBL/GenBank/DDBJ databases">
        <title>Complete genome of Cladonia borealis.</title>
        <authorList>
            <person name="Park H."/>
        </authorList>
    </citation>
    <scope>NUCLEOTIDE SEQUENCE</scope>
    <source>
        <strain evidence="11">ANT050790</strain>
    </source>
</reference>
<dbReference type="Pfam" id="PF13692">
    <property type="entry name" value="Glyco_trans_1_4"/>
    <property type="match status" value="1"/>
</dbReference>
<feature type="transmembrane region" description="Helical" evidence="8">
    <location>
        <begin position="2205"/>
        <end position="2222"/>
    </location>
</feature>
<dbReference type="FunFam" id="3.40.50.2000:FF:000052">
    <property type="entry name" value="Alpha-1,3-glucan synthase Ags2"/>
    <property type="match status" value="1"/>
</dbReference>
<dbReference type="InterPro" id="IPR058655">
    <property type="entry name" value="Mok11-14/Ags1-like"/>
</dbReference>
<dbReference type="InterPro" id="IPR006047">
    <property type="entry name" value="GH13_cat_dom"/>
</dbReference>
<sequence>MALPRLSKACLRCLCLVWLFLTPITVALKYDPEQATWNLNTNQSATDPLDYSGAWHGHVFTPSPSNWRMPFYTIMLDRFVNGNPSNDDANGTQYEHDITQTQLRHGGDIQGLEDSLDYLQGMGIKVLYLAGSPHINVPWASDGYSPLDFTLLDHHFGTIAEWQAAIAEVHRRGMYVVLDNTMSTMGDLIGFEGYLNQSTPFDNKEHNALWKTDRRYMDFAFGNNELPQCDYPRFYGDDGMEVTNLTTEMVGCRDSEFDQYGEIAAFGNYPEWQRQISKFAYVQDRLREWRPDVLSKIEHFACITLAMLDIDGYRMDKGLMITIDAQADWSNSVRQCARTYGKDNFYISGEIVSGNTFGSVYIGRGRTPDQYVDNATQAVLMTNNSDDKYFIRDVGENAFDGAAFHYTVYRFLTRFLGMDGTFGASGDPPTDWIAFWTAMLQTNDMVNANTGEFDPRHMYGVTNQDVFRWPAIVNGTQKQLLGMFITTLLLPGIPTLVWGEEQAFYVMDNTASNYVYGRSPMSSSQAWEMHGCFTIGNSKYYQFPIDAGLHGCADDSINLDHRDPSNLIRNIIKSTYEMRNNYPVLNDGFSIQQLSKQTYNIYLPGSNHTPTETGMWSMERAGWDGAQSFNQSVWLVYSNEQDTNTYTFQCNNSTSALIAPFAGGTTVKNLYAPYDVYTLENSSTTLPSDPNKFSGCLSQIQLPAWGFKAFVPENEFITPSPVITGFLPGHDARLLSTDTIPFEIHFSAPMDCDQITNTLYINSTTADNETAILDSASVQCKNLSSAEVDPNPWSGGVSTVWMFAANLTNVSDGVHQVTISNISAADGKISTNSVDHFLLRVGQADNPIVFPKSANYSSSLLYKDPNGTLTIAHNAPGADQFRYSLNFETTYSDWEDYPSSGNTTLAPKVWSGTKLQAWSSEHVIVQYWSRLAGSSDHVQHGDVATGAVVTPRRFPHFFLHGIFNQYGFDAGFPNEMVQDAKDKLWKFNFMGEWPVQVALNVWGMNPDGQPDQTRVYGDIDGDFVLDRIPPLSLINNVINITDSPPSPYLANQIALDDGSMRFQIIPVGNRWAQMVLYILLWLVPVLSGATGVWLFVKSFYRVKMNDIGVTEKKSMVPLIVRRRIKHPGRTISTQPLTVGSLYQNSTAAPTVEALHQTASGGLNLQVEPAIETQERRKVLIATMEYDIEDWKIKVKIGGLGVMAQLMGKNLAHQDLVWVIPCVGGVQYPMDTPAQPMTIEILGNEYQIQVQYHIVRNITYVLLDAPIFRQQTQSDPYPPRMDDLDSAIYYSAWNQCIAEAMRRFPVHLYHINDYHGTVAPLHLLPTVIPCVLSLHNAEFQGLWPMRTVSEREEVCKVYNLDSAIVQKYVQFGEVFNLLHAGASYLRIHQKGFGAVGVSAKYGKRSFARYPILWGIDKVGALPNPDPTDTGEWNKEQVKTSDIPIDEELEAAKPGFKRQAQEWANLNQDPSADLFVFVGRWSQQKGIDLIADCFPSIMEHNPKVQLICVGPVIDLYGKFAALKFARMMEVYPGRVYSKPEFTALEPYIFSGADFALMPSRDEPFGLVAVEFGRKGALCIGARVGGLGQMPGWWFTIESTTTKHVIQQFKIACQGALASKPEVRAIMRARAAKQRFPVAQWVEDLEKLQSTAIEISQKQQSKASRQSLFAPSGASTPTQSRRNTQALSHRATPAHSRNGSRNASRAPSPLRADSPPPPLPSENFGSRLGPGQRKKLKRRRGGPSVGPVSAPVSAPVSDAEDSSDEEVPRASRGQSRLPVPSGPPSPMETPSPQFPSSPQSSRESRRVSAMSFNPQNAIASPNASTALITPSPSGTRLAENWLPDSGPHIFKQSNSTLLSLPAVIGETSDYKLQHVSPFFTDPKQEFTGQYLKKLEKLNGKTSEDQLCIEEYLVKSEKTWFGQMRAAQMGKSPMPSPAVSVMRFDRHSQGSSFDDTHSEPPMANETEVVMDEFLLGPDYVAPRGLKHALRLRIGDWPLYSILLAFGQIIAANSYQITLLTGSVGQAADKLYTIASIYLAGSLIWWFLYRRLKTVYVLSLPFAFYGSAFLLIGLAPLGSSVASRGWIQNVATGFYALASSSGSIYFAVNFGDEGGAPVTAWVYRACMIQGTQQIYVVALWYWGSELTKASEDTSTGSSAAVANPNVIITVGVVIACLMWAVGTVLLIGLPKYYRQAPGHIPSFYSAIFKRKIILWFFVVVIIQNYWLSAPYGRNWLYLWSSQHVSAWQIAILVAVFFIGVWAAFLYVFAALSTRHSWVLPVFAMGLGAPRWAQMLWGTSNIGQYVPWAGGPVISAIAGRSLWLWLGVLDAVQGVGFGMILLQTLTRFHVLFTLIAAQVLGSIATILARATAPDKIGPGDVFPDFSAGAMPGLGKAWFWVALLMNLAVPMGFFMFFRKEQLSKP</sequence>
<name>A0AA39R6S5_9LECA</name>
<keyword evidence="9" id="KW-0732">Signal</keyword>
<comment type="catalytic activity">
    <reaction evidence="6">
        <text>[(1-&gt;3)-alpha-D-glucosyl](n) + UDP-alpha-D-glucose = [(1-&gt;3)-alpha-D-glucosyl](n+1) + UDP + H(+)</text>
        <dbReference type="Rhea" id="RHEA:19749"/>
        <dbReference type="Rhea" id="RHEA-COMP:11150"/>
        <dbReference type="Rhea" id="RHEA-COMP:11151"/>
        <dbReference type="ChEBI" id="CHEBI:15378"/>
        <dbReference type="ChEBI" id="CHEBI:28100"/>
        <dbReference type="ChEBI" id="CHEBI:58223"/>
        <dbReference type="ChEBI" id="CHEBI:58885"/>
        <dbReference type="EC" id="2.4.1.183"/>
    </reaction>
</comment>
<dbReference type="EC" id="2.4.1.183" evidence="2"/>
<evidence type="ECO:0000256" key="9">
    <source>
        <dbReference type="SAM" id="SignalP"/>
    </source>
</evidence>
<dbReference type="Pfam" id="PF26127">
    <property type="entry name" value="12TM_Mok13"/>
    <property type="match status" value="1"/>
</dbReference>
<feature type="transmembrane region" description="Helical" evidence="8">
    <location>
        <begin position="2115"/>
        <end position="2137"/>
    </location>
</feature>
<dbReference type="FunFam" id="3.20.20.80:FF:000073">
    <property type="entry name" value="Alpha-1,3-glucan synthase Ags2"/>
    <property type="match status" value="1"/>
</dbReference>
<feature type="compositionally biased region" description="Pro residues" evidence="7">
    <location>
        <begin position="1777"/>
        <end position="1792"/>
    </location>
</feature>
<dbReference type="Pfam" id="PF26122">
    <property type="entry name" value="CBM_Mok13"/>
    <property type="match status" value="1"/>
</dbReference>
<keyword evidence="5" id="KW-0961">Cell wall biogenesis/degradation</keyword>
<dbReference type="InterPro" id="IPR058656">
    <property type="entry name" value="Mok11-13/Ags1-like_GH"/>
</dbReference>
<dbReference type="CDD" id="cd11323">
    <property type="entry name" value="AmyAc_AGS"/>
    <property type="match status" value="1"/>
</dbReference>
<feature type="transmembrane region" description="Helical" evidence="8">
    <location>
        <begin position="1074"/>
        <end position="1096"/>
    </location>
</feature>
<keyword evidence="8" id="KW-0812">Transmembrane</keyword>
<dbReference type="Pfam" id="PF26108">
    <property type="entry name" value="GH_Mok13"/>
    <property type="match status" value="1"/>
</dbReference>
<dbReference type="SUPFAM" id="SSF53756">
    <property type="entry name" value="UDP-Glycosyltransferase/glycogen phosphorylase"/>
    <property type="match status" value="1"/>
</dbReference>
<dbReference type="Pfam" id="PF08323">
    <property type="entry name" value="Glyco_transf_5"/>
    <property type="match status" value="1"/>
</dbReference>
<feature type="compositionally biased region" description="Low complexity" evidence="7">
    <location>
        <begin position="1654"/>
        <end position="1664"/>
    </location>
</feature>
<dbReference type="Gene3D" id="3.20.20.80">
    <property type="entry name" value="Glycosidases"/>
    <property type="match status" value="2"/>
</dbReference>
<dbReference type="Pfam" id="PF00128">
    <property type="entry name" value="Alpha-amylase"/>
    <property type="match status" value="1"/>
</dbReference>
<evidence type="ECO:0000313" key="12">
    <source>
        <dbReference type="Proteomes" id="UP001166286"/>
    </source>
</evidence>
<evidence type="ECO:0000313" key="11">
    <source>
        <dbReference type="EMBL" id="KAK0515161.1"/>
    </source>
</evidence>
<dbReference type="EMBL" id="JAFEKC020000004">
    <property type="protein sequence ID" value="KAK0515161.1"/>
    <property type="molecule type" value="Genomic_DNA"/>
</dbReference>
<gene>
    <name evidence="11" type="ORF">JMJ35_002540</name>
</gene>
<evidence type="ECO:0000256" key="6">
    <source>
        <dbReference type="ARBA" id="ARBA00048960"/>
    </source>
</evidence>
<protein>
    <recommendedName>
        <fullName evidence="2">alpha-1,3-glucan synthase</fullName>
        <ecNumber evidence="2">2.4.1.183</ecNumber>
    </recommendedName>
</protein>
<keyword evidence="8" id="KW-1133">Transmembrane helix</keyword>
<feature type="compositionally biased region" description="Low complexity" evidence="7">
    <location>
        <begin position="1700"/>
        <end position="1710"/>
    </location>
</feature>
<evidence type="ECO:0000256" key="8">
    <source>
        <dbReference type="SAM" id="Phobius"/>
    </source>
</evidence>
<evidence type="ECO:0000256" key="7">
    <source>
        <dbReference type="SAM" id="MobiDB-lite"/>
    </source>
</evidence>
<comment type="similarity">
    <text evidence="1">Belongs to the glycosyltransferase group 1 family.</text>
</comment>
<feature type="domain" description="Glycosyl hydrolase family 13 catalytic" evidence="10">
    <location>
        <begin position="73"/>
        <end position="525"/>
    </location>
</feature>
<evidence type="ECO:0000256" key="5">
    <source>
        <dbReference type="ARBA" id="ARBA00023316"/>
    </source>
</evidence>
<feature type="transmembrane region" description="Helical" evidence="8">
    <location>
        <begin position="1992"/>
        <end position="2014"/>
    </location>
</feature>
<accession>A0AA39R6S5</accession>